<gene>
    <name evidence="1" type="ORF">C1I98_21425</name>
</gene>
<reference evidence="1 2" key="1">
    <citation type="submission" date="2018-01" db="EMBL/GenBank/DDBJ databases">
        <title>Draft genome sequence of Sphaerisporangium sp. 7K107.</title>
        <authorList>
            <person name="Sahin N."/>
            <person name="Saygin H."/>
            <person name="Ay H."/>
        </authorList>
    </citation>
    <scope>NUCLEOTIDE SEQUENCE [LARGE SCALE GENOMIC DNA]</scope>
    <source>
        <strain evidence="1 2">7K107</strain>
    </source>
</reference>
<dbReference type="AlphaFoldDB" id="A0A2W2H5C8"/>
<protein>
    <submittedName>
        <fullName evidence="1">Uncharacterized protein</fullName>
    </submittedName>
</protein>
<organism evidence="1 2">
    <name type="scientific">Spongiactinospora gelatinilytica</name>
    <dbReference type="NCBI Taxonomy" id="2666298"/>
    <lineage>
        <taxon>Bacteria</taxon>
        <taxon>Bacillati</taxon>
        <taxon>Actinomycetota</taxon>
        <taxon>Actinomycetes</taxon>
        <taxon>Streptosporangiales</taxon>
        <taxon>Streptosporangiaceae</taxon>
        <taxon>Spongiactinospora</taxon>
    </lineage>
</organism>
<dbReference type="RefSeq" id="WP_111169223.1">
    <property type="nucleotide sequence ID" value="NZ_POUA01000174.1"/>
</dbReference>
<dbReference type="Proteomes" id="UP000248544">
    <property type="component" value="Unassembled WGS sequence"/>
</dbReference>
<sequence length="77" mass="8521">MDDLTARDRAHLGAIEATFPGWRVVVDRGWWWATKHVPPTPEQRAAGVLHQFARQGPYEMVAALTVQLGILARMGAA</sequence>
<evidence type="ECO:0000313" key="2">
    <source>
        <dbReference type="Proteomes" id="UP000248544"/>
    </source>
</evidence>
<dbReference type="EMBL" id="POUA01000174">
    <property type="protein sequence ID" value="PZG41397.1"/>
    <property type="molecule type" value="Genomic_DNA"/>
</dbReference>
<comment type="caution">
    <text evidence="1">The sequence shown here is derived from an EMBL/GenBank/DDBJ whole genome shotgun (WGS) entry which is preliminary data.</text>
</comment>
<keyword evidence="2" id="KW-1185">Reference proteome</keyword>
<proteinExistence type="predicted"/>
<name>A0A2W2H5C8_9ACTN</name>
<accession>A0A2W2H5C8</accession>
<evidence type="ECO:0000313" key="1">
    <source>
        <dbReference type="EMBL" id="PZG41397.1"/>
    </source>
</evidence>